<reference evidence="2" key="1">
    <citation type="journal article" date="2020" name="Fungal Divers.">
        <title>Resolving the Mortierellaceae phylogeny through synthesis of multi-gene phylogenetics and phylogenomics.</title>
        <authorList>
            <person name="Vandepol N."/>
            <person name="Liber J."/>
            <person name="Desiro A."/>
            <person name="Na H."/>
            <person name="Kennedy M."/>
            <person name="Barry K."/>
            <person name="Grigoriev I.V."/>
            <person name="Miller A.N."/>
            <person name="O'Donnell K."/>
            <person name="Stajich J.E."/>
            <person name="Bonito G."/>
        </authorList>
    </citation>
    <scope>NUCLEOTIDE SEQUENCE</scope>
    <source>
        <strain evidence="2">NRRL 2591</strain>
    </source>
</reference>
<dbReference type="AlphaFoldDB" id="A0A9P6K2Z1"/>
<evidence type="ECO:0000256" key="1">
    <source>
        <dbReference type="SAM" id="MobiDB-lite"/>
    </source>
</evidence>
<sequence length="369" mass="41427">MRDDNRARVFLALKFLRDRLRLKARLEDRNFTFRIVRGGAPLKDLAHDMVADMPTLTGITGNALFALFTTMIWSYRVFRHVSQRWTGGEPPESIMFCMTGELSQLDIEVTERLHRKAVEKETGIREEAAKSRRALVASTSAMKDSHDRTRKALRSSQTYVVAYQGTSQCSGTSSTHRERPFRDEDDEDCESQMDHDPNNVLDDVSSNDSTSLTFNWRSSMVHDMTPAEFLIAESDCDDASSRASTPLLSPLPPPLRVFSVETSISELEAKLEQMAKKFAGAISGINGRLDEVSKGLIGENGVSLMSQQYGTQKDLERLEKKLDAFMEFVTPALRRISPGADVGSHDHISHTSHTHLHTLTPLTPNLIYH</sequence>
<name>A0A9P6K2Z1_9FUNG</name>
<protein>
    <submittedName>
        <fullName evidence="2">Uncharacterized protein</fullName>
    </submittedName>
</protein>
<dbReference type="EMBL" id="JAAAXW010000108">
    <property type="protein sequence ID" value="KAF9543658.1"/>
    <property type="molecule type" value="Genomic_DNA"/>
</dbReference>
<evidence type="ECO:0000313" key="2">
    <source>
        <dbReference type="EMBL" id="KAF9543658.1"/>
    </source>
</evidence>
<accession>A0A9P6K2Z1</accession>
<evidence type="ECO:0000313" key="3">
    <source>
        <dbReference type="Proteomes" id="UP000723463"/>
    </source>
</evidence>
<gene>
    <name evidence="2" type="ORF">EC957_000590</name>
</gene>
<keyword evidence="3" id="KW-1185">Reference proteome</keyword>
<dbReference type="Proteomes" id="UP000723463">
    <property type="component" value="Unassembled WGS sequence"/>
</dbReference>
<proteinExistence type="predicted"/>
<organism evidence="2 3">
    <name type="scientific">Mortierella hygrophila</name>
    <dbReference type="NCBI Taxonomy" id="979708"/>
    <lineage>
        <taxon>Eukaryota</taxon>
        <taxon>Fungi</taxon>
        <taxon>Fungi incertae sedis</taxon>
        <taxon>Mucoromycota</taxon>
        <taxon>Mortierellomycotina</taxon>
        <taxon>Mortierellomycetes</taxon>
        <taxon>Mortierellales</taxon>
        <taxon>Mortierellaceae</taxon>
        <taxon>Mortierella</taxon>
    </lineage>
</organism>
<feature type="region of interest" description="Disordered" evidence="1">
    <location>
        <begin position="167"/>
        <end position="207"/>
    </location>
</feature>
<comment type="caution">
    <text evidence="2">The sequence shown here is derived from an EMBL/GenBank/DDBJ whole genome shotgun (WGS) entry which is preliminary data.</text>
</comment>